<reference evidence="2" key="1">
    <citation type="submission" date="2020-02" db="EMBL/GenBank/DDBJ databases">
        <authorList>
            <person name="Meier V. D."/>
        </authorList>
    </citation>
    <scope>NUCLEOTIDE SEQUENCE</scope>
    <source>
        <strain evidence="2">AVDCRST_MAG52</strain>
    </source>
</reference>
<sequence length="47" mass="4814">CPVCPPRSAPDAMPAGTCATSGPSPAPWHRRPPSSPPTRSPRCPHAA</sequence>
<dbReference type="EMBL" id="CADCTN010000213">
    <property type="protein sequence ID" value="CAA9268904.1"/>
    <property type="molecule type" value="Genomic_DNA"/>
</dbReference>
<feature type="region of interest" description="Disordered" evidence="1">
    <location>
        <begin position="1"/>
        <end position="47"/>
    </location>
</feature>
<gene>
    <name evidence="2" type="ORF">AVDCRST_MAG52-3092</name>
</gene>
<feature type="non-terminal residue" evidence="2">
    <location>
        <position position="1"/>
    </location>
</feature>
<dbReference type="AlphaFoldDB" id="A0A6J4J602"/>
<organism evidence="2">
    <name type="scientific">uncultured Blastococcus sp</name>
    <dbReference type="NCBI Taxonomy" id="217144"/>
    <lineage>
        <taxon>Bacteria</taxon>
        <taxon>Bacillati</taxon>
        <taxon>Actinomycetota</taxon>
        <taxon>Actinomycetes</taxon>
        <taxon>Geodermatophilales</taxon>
        <taxon>Geodermatophilaceae</taxon>
        <taxon>Blastococcus</taxon>
        <taxon>environmental samples</taxon>
    </lineage>
</organism>
<name>A0A6J4J602_9ACTN</name>
<proteinExistence type="predicted"/>
<accession>A0A6J4J602</accession>
<evidence type="ECO:0000313" key="2">
    <source>
        <dbReference type="EMBL" id="CAA9268904.1"/>
    </source>
</evidence>
<feature type="non-terminal residue" evidence="2">
    <location>
        <position position="47"/>
    </location>
</feature>
<protein>
    <submittedName>
        <fullName evidence="2">Uncharacterized protein</fullName>
    </submittedName>
</protein>
<evidence type="ECO:0000256" key="1">
    <source>
        <dbReference type="SAM" id="MobiDB-lite"/>
    </source>
</evidence>